<accession>A0A1N7AWU2</accession>
<dbReference type="OrthoDB" id="3322136at2"/>
<evidence type="ECO:0000313" key="2">
    <source>
        <dbReference type="Proteomes" id="UP000186096"/>
    </source>
</evidence>
<reference evidence="2" key="1">
    <citation type="submission" date="2017-01" db="EMBL/GenBank/DDBJ databases">
        <authorList>
            <person name="Varghese N."/>
            <person name="Submissions S."/>
        </authorList>
    </citation>
    <scope>NUCLEOTIDE SEQUENCE [LARGE SCALE GENOMIC DNA]</scope>
    <source>
        <strain evidence="2">ATCC 12950</strain>
    </source>
</reference>
<dbReference type="Proteomes" id="UP000186096">
    <property type="component" value="Unassembled WGS sequence"/>
</dbReference>
<proteinExistence type="predicted"/>
<sequence length="128" mass="13926">MTRVLVIGAGLGTMVKGPGITLMPGRMRFAREPREAAAGLVPGLPMRRRESYARWVLLVPPDHPAATTPGREDSREPALELIDGRHPDLRDLVSALDDYRHDLLERGTAAVEAGKRAMHTFVPAAGAR</sequence>
<gene>
    <name evidence="1" type="ORF">SAMN05421833_10924</name>
</gene>
<keyword evidence="2" id="KW-1185">Reference proteome</keyword>
<protein>
    <submittedName>
        <fullName evidence="1">Uncharacterized protein</fullName>
    </submittedName>
</protein>
<name>A0A1N7AWU2_9ACTN</name>
<evidence type="ECO:0000313" key="1">
    <source>
        <dbReference type="EMBL" id="SIR43575.1"/>
    </source>
</evidence>
<dbReference type="RefSeq" id="WP_076434987.1">
    <property type="nucleotide sequence ID" value="NZ_FTNI01000009.1"/>
</dbReference>
<organism evidence="1 2">
    <name type="scientific">Microbispora rosea</name>
    <dbReference type="NCBI Taxonomy" id="58117"/>
    <lineage>
        <taxon>Bacteria</taxon>
        <taxon>Bacillati</taxon>
        <taxon>Actinomycetota</taxon>
        <taxon>Actinomycetes</taxon>
        <taxon>Streptosporangiales</taxon>
        <taxon>Streptosporangiaceae</taxon>
        <taxon>Microbispora</taxon>
    </lineage>
</organism>
<dbReference type="EMBL" id="FTNI01000009">
    <property type="protein sequence ID" value="SIR43575.1"/>
    <property type="molecule type" value="Genomic_DNA"/>
</dbReference>
<dbReference type="STRING" id="58117.SAMN05421833_10924"/>
<dbReference type="AlphaFoldDB" id="A0A1N7AWU2"/>